<dbReference type="PROSITE" id="PS51257">
    <property type="entry name" value="PROKAR_LIPOPROTEIN"/>
    <property type="match status" value="1"/>
</dbReference>
<evidence type="ECO:0000313" key="2">
    <source>
        <dbReference type="Proteomes" id="UP000677244"/>
    </source>
</evidence>
<sequence length="174" mass="19866">MRMLLIIMLTALFLCSCSTGLNVRKSKIVYFNKEFTGTFDNNAYDVNGRRYGSPTLLGLFERYNEKADSVSILFDTSGRLELTFMDSLGTVKSEKFKGSFGKKGYYQVYLRNDKIEIPPVFPIIFGKHNINRVRLACTPEGNLIIDNQWNESGNIFLLGVGDNGRRQSFFSRKK</sequence>
<evidence type="ECO:0008006" key="3">
    <source>
        <dbReference type="Google" id="ProtNLM"/>
    </source>
</evidence>
<reference evidence="1 2" key="1">
    <citation type="submission" date="2021-03" db="EMBL/GenBank/DDBJ databases">
        <title>Assistant Professor.</title>
        <authorList>
            <person name="Huq M.A."/>
        </authorList>
    </citation>
    <scope>NUCLEOTIDE SEQUENCE [LARGE SCALE GENOMIC DNA]</scope>
    <source>
        <strain evidence="1 2">MAH-29</strain>
    </source>
</reference>
<keyword evidence="2" id="KW-1185">Reference proteome</keyword>
<dbReference type="RefSeq" id="WP_209140478.1">
    <property type="nucleotide sequence ID" value="NZ_JAGHKO010000004.1"/>
</dbReference>
<proteinExistence type="predicted"/>
<protein>
    <recommendedName>
        <fullName evidence="3">Lipoprotein</fullName>
    </recommendedName>
</protein>
<accession>A0ABS3YWZ1</accession>
<comment type="caution">
    <text evidence="1">The sequence shown here is derived from an EMBL/GenBank/DDBJ whole genome shotgun (WGS) entry which is preliminary data.</text>
</comment>
<gene>
    <name evidence="1" type="ORF">J7I42_19250</name>
</gene>
<dbReference type="Proteomes" id="UP000677244">
    <property type="component" value="Unassembled WGS sequence"/>
</dbReference>
<evidence type="ECO:0000313" key="1">
    <source>
        <dbReference type="EMBL" id="MBO9202432.1"/>
    </source>
</evidence>
<name>A0ABS3YWZ1_9BACT</name>
<organism evidence="1 2">
    <name type="scientific">Niastella soli</name>
    <dbReference type="NCBI Taxonomy" id="2821487"/>
    <lineage>
        <taxon>Bacteria</taxon>
        <taxon>Pseudomonadati</taxon>
        <taxon>Bacteroidota</taxon>
        <taxon>Chitinophagia</taxon>
        <taxon>Chitinophagales</taxon>
        <taxon>Chitinophagaceae</taxon>
        <taxon>Niastella</taxon>
    </lineage>
</organism>
<dbReference type="EMBL" id="JAGHKO010000004">
    <property type="protein sequence ID" value="MBO9202432.1"/>
    <property type="molecule type" value="Genomic_DNA"/>
</dbReference>